<organism evidence="8 9">
    <name type="scientific">Fervidicella metallireducens AeB</name>
    <dbReference type="NCBI Taxonomy" id="1403537"/>
    <lineage>
        <taxon>Bacteria</taxon>
        <taxon>Bacillati</taxon>
        <taxon>Bacillota</taxon>
        <taxon>Clostridia</taxon>
        <taxon>Eubacteriales</taxon>
        <taxon>Clostridiaceae</taxon>
        <taxon>Fervidicella</taxon>
    </lineage>
</organism>
<evidence type="ECO:0000256" key="5">
    <source>
        <dbReference type="ARBA" id="ARBA00023315"/>
    </source>
</evidence>
<reference evidence="8 9" key="1">
    <citation type="journal article" date="2014" name="Genome Announc.">
        <title>Draft Genome Sequence of Fervidicella metallireducens Strain AeBT, an Iron-Reducing Thermoanaerobe from the Great Artesian Basin.</title>
        <authorList>
            <person name="Patel B.K."/>
        </authorList>
    </citation>
    <scope>NUCLEOTIDE SEQUENCE [LARGE SCALE GENOMIC DNA]</scope>
    <source>
        <strain evidence="8 9">AeB</strain>
    </source>
</reference>
<dbReference type="AlphaFoldDB" id="A0A017RZ65"/>
<evidence type="ECO:0000259" key="7">
    <source>
        <dbReference type="Pfam" id="PF00814"/>
    </source>
</evidence>
<dbReference type="Pfam" id="PF00814">
    <property type="entry name" value="TsaD"/>
    <property type="match status" value="1"/>
</dbReference>
<dbReference type="InterPro" id="IPR017861">
    <property type="entry name" value="KAE1/TsaD"/>
</dbReference>
<dbReference type="SUPFAM" id="SSF53067">
    <property type="entry name" value="Actin-like ATPase domain"/>
    <property type="match status" value="1"/>
</dbReference>
<protein>
    <recommendedName>
        <fullName evidence="1">N(6)-L-threonylcarbamoyladenine synthase</fullName>
        <ecNumber evidence="1">2.3.1.234</ecNumber>
    </recommendedName>
</protein>
<dbReference type="RefSeq" id="WP_035377496.1">
    <property type="nucleotide sequence ID" value="NZ_AZQP01000002.1"/>
</dbReference>
<keyword evidence="4" id="KW-0479">Metal-binding</keyword>
<comment type="caution">
    <text evidence="8">The sequence shown here is derived from an EMBL/GenBank/DDBJ whole genome shotgun (WGS) entry which is preliminary data.</text>
</comment>
<evidence type="ECO:0000313" key="8">
    <source>
        <dbReference type="EMBL" id="EYE89699.1"/>
    </source>
</evidence>
<evidence type="ECO:0000256" key="2">
    <source>
        <dbReference type="ARBA" id="ARBA00022679"/>
    </source>
</evidence>
<proteinExistence type="predicted"/>
<dbReference type="EMBL" id="AZQP01000002">
    <property type="protein sequence ID" value="EYE89699.1"/>
    <property type="molecule type" value="Genomic_DNA"/>
</dbReference>
<dbReference type="OrthoDB" id="1675500at2"/>
<dbReference type="Gene3D" id="3.30.420.40">
    <property type="match status" value="2"/>
</dbReference>
<dbReference type="PANTHER" id="PTHR11735:SF11">
    <property type="entry name" value="TRNA THREONYLCARBAMOYLADENOSINE BIOSYNTHESIS PROTEIN TSAB"/>
    <property type="match status" value="1"/>
</dbReference>
<feature type="domain" description="Gcp-like" evidence="7">
    <location>
        <begin position="65"/>
        <end position="294"/>
    </location>
</feature>
<accession>A0A017RZ65</accession>
<dbReference type="PANTHER" id="PTHR11735">
    <property type="entry name" value="TRNA N6-ADENOSINE THREONYLCARBAMOYLTRANSFERASE"/>
    <property type="match status" value="1"/>
</dbReference>
<keyword evidence="5" id="KW-0012">Acyltransferase</keyword>
<dbReference type="Proteomes" id="UP000019681">
    <property type="component" value="Unassembled WGS sequence"/>
</dbReference>
<dbReference type="GO" id="GO:0046872">
    <property type="term" value="F:metal ion binding"/>
    <property type="evidence" value="ECO:0007669"/>
    <property type="project" value="UniProtKB-KW"/>
</dbReference>
<dbReference type="EC" id="2.3.1.234" evidence="1"/>
<gene>
    <name evidence="8" type="ORF">Q428_01500</name>
</gene>
<dbReference type="STRING" id="1403537.Q428_01500"/>
<dbReference type="InterPro" id="IPR043129">
    <property type="entry name" value="ATPase_NBD"/>
</dbReference>
<evidence type="ECO:0000256" key="3">
    <source>
        <dbReference type="ARBA" id="ARBA00022694"/>
    </source>
</evidence>
<evidence type="ECO:0000256" key="4">
    <source>
        <dbReference type="ARBA" id="ARBA00022723"/>
    </source>
</evidence>
<dbReference type="GO" id="GO:0061711">
    <property type="term" value="F:tRNA N(6)-L-threonylcarbamoyladenine synthase activity"/>
    <property type="evidence" value="ECO:0007669"/>
    <property type="project" value="UniProtKB-EC"/>
</dbReference>
<keyword evidence="2" id="KW-0808">Transferase</keyword>
<evidence type="ECO:0000256" key="1">
    <source>
        <dbReference type="ARBA" id="ARBA00012156"/>
    </source>
</evidence>
<dbReference type="PRINTS" id="PR00789">
    <property type="entry name" value="OSIALOPTASE"/>
</dbReference>
<comment type="catalytic activity">
    <reaction evidence="6">
        <text>L-threonylcarbamoyladenylate + adenosine(37) in tRNA = N(6)-L-threonylcarbamoyladenosine(37) in tRNA + AMP + H(+)</text>
        <dbReference type="Rhea" id="RHEA:37059"/>
        <dbReference type="Rhea" id="RHEA-COMP:10162"/>
        <dbReference type="Rhea" id="RHEA-COMP:10163"/>
        <dbReference type="ChEBI" id="CHEBI:15378"/>
        <dbReference type="ChEBI" id="CHEBI:73682"/>
        <dbReference type="ChEBI" id="CHEBI:74411"/>
        <dbReference type="ChEBI" id="CHEBI:74418"/>
        <dbReference type="ChEBI" id="CHEBI:456215"/>
        <dbReference type="EC" id="2.3.1.234"/>
    </reaction>
</comment>
<dbReference type="GO" id="GO:0005829">
    <property type="term" value="C:cytosol"/>
    <property type="evidence" value="ECO:0007669"/>
    <property type="project" value="TreeGrafter"/>
</dbReference>
<evidence type="ECO:0000313" key="9">
    <source>
        <dbReference type="Proteomes" id="UP000019681"/>
    </source>
</evidence>
<dbReference type="GO" id="GO:0008033">
    <property type="term" value="P:tRNA processing"/>
    <property type="evidence" value="ECO:0007669"/>
    <property type="project" value="UniProtKB-KW"/>
</dbReference>
<dbReference type="InterPro" id="IPR000905">
    <property type="entry name" value="Gcp-like_dom"/>
</dbReference>
<sequence length="304" mass="33487">MAKILGIDTSNYTTSVAVVKDGEILYDARKLLNVEQGQRGLRQSDALFQHVKNLPDLLNSPFTKGIDAVCVSTRPRPVEGSYMPVFKAGESIASSIAYTSGVPIYKTSHQEGHLEGACRSINFSYKEFIAVHMSGGTTEILKVSKDNDYSVEIIGGTKDISIGQFIDRIGVAMGLSFPAGKDIDELAIKPCDTNLRIPSKVDGFYFNFSGQETLGLKYIEEGYNKEEIAKAVMICISKTLEKVFNNLLKTNELPILLVGGVASSIFLKCYFKEKYKDIIFFSDNKYASDNAAGCAFIGLEKYKR</sequence>
<keyword evidence="3" id="KW-0819">tRNA processing</keyword>
<name>A0A017RZ65_9CLOT</name>
<evidence type="ECO:0000256" key="6">
    <source>
        <dbReference type="ARBA" id="ARBA00048117"/>
    </source>
</evidence>
<keyword evidence="9" id="KW-1185">Reference proteome</keyword>